<dbReference type="SMART" id="SM00347">
    <property type="entry name" value="HTH_MARR"/>
    <property type="match status" value="1"/>
</dbReference>
<dbReference type="InterPro" id="IPR036388">
    <property type="entry name" value="WH-like_DNA-bd_sf"/>
</dbReference>
<gene>
    <name evidence="4" type="ORF">SAMN05421504_102904</name>
</gene>
<evidence type="ECO:0000313" key="5">
    <source>
        <dbReference type="Proteomes" id="UP000199515"/>
    </source>
</evidence>
<sequence length="309" mass="34551">MNDQQLAERVATVRAFNRLYTGVIGVLNEGPADAEYSLSEARVLFELAQRPTTRVPDLRKRLDLDAGYASRLLARLEARGLLTRERCDEDARRQVVKLTADGQAAFRLLNERTVEQIGGLLSRFSEFDQRKLLTAMGTISGLVGERPANPALVLRQPRSGDLGWVIERHGAVYAREYGWNEGFEALVARIAADYVDGKGTARQAGWIAELDGERVGSVFCMPGPDVKTARLRLLLVEPHARGFGLGKRLVDECVAFARASGYSAMTLWTVDLLATARHLYQRAGFRLDTQERVHEFGHDLVGQTWRLEW</sequence>
<protein>
    <submittedName>
        <fullName evidence="4">DNA-binding transcriptional regulator, MarR family</fullName>
    </submittedName>
</protein>
<dbReference type="SUPFAM" id="SSF55729">
    <property type="entry name" value="Acyl-CoA N-acyltransferases (Nat)"/>
    <property type="match status" value="1"/>
</dbReference>
<reference evidence="4 5" key="1">
    <citation type="submission" date="2016-10" db="EMBL/GenBank/DDBJ databases">
        <authorList>
            <person name="de Groot N.N."/>
        </authorList>
    </citation>
    <scope>NUCLEOTIDE SEQUENCE [LARGE SCALE GENOMIC DNA]</scope>
    <source>
        <strain evidence="4 5">CPCC 202699</strain>
    </source>
</reference>
<dbReference type="Gene3D" id="3.40.630.30">
    <property type="match status" value="1"/>
</dbReference>
<dbReference type="RefSeq" id="WP_091288728.1">
    <property type="nucleotide sequence ID" value="NZ_FNON01000002.1"/>
</dbReference>
<dbReference type="InterPro" id="IPR000835">
    <property type="entry name" value="HTH_MarR-typ"/>
</dbReference>
<dbReference type="Pfam" id="PF00583">
    <property type="entry name" value="Acetyltransf_1"/>
    <property type="match status" value="1"/>
</dbReference>
<proteinExistence type="predicted"/>
<dbReference type="STRING" id="589385.SAMN05421504_102904"/>
<dbReference type="InterPro" id="IPR011991">
    <property type="entry name" value="ArsR-like_HTH"/>
</dbReference>
<keyword evidence="1" id="KW-0808">Transferase</keyword>
<dbReference type="PANTHER" id="PTHR13947:SF37">
    <property type="entry name" value="LD18367P"/>
    <property type="match status" value="1"/>
</dbReference>
<evidence type="ECO:0000313" key="4">
    <source>
        <dbReference type="EMBL" id="SDX28332.1"/>
    </source>
</evidence>
<dbReference type="GO" id="GO:0003700">
    <property type="term" value="F:DNA-binding transcription factor activity"/>
    <property type="evidence" value="ECO:0007669"/>
    <property type="project" value="InterPro"/>
</dbReference>
<keyword evidence="5" id="KW-1185">Reference proteome</keyword>
<dbReference type="OrthoDB" id="273614at2"/>
<keyword evidence="4" id="KW-0238">DNA-binding</keyword>
<dbReference type="InterPro" id="IPR036390">
    <property type="entry name" value="WH_DNA-bd_sf"/>
</dbReference>
<dbReference type="CDD" id="cd00090">
    <property type="entry name" value="HTH_ARSR"/>
    <property type="match status" value="1"/>
</dbReference>
<name>A0A1H3AF45_9PSEU</name>
<dbReference type="PROSITE" id="PS51186">
    <property type="entry name" value="GNAT"/>
    <property type="match status" value="1"/>
</dbReference>
<feature type="domain" description="HTH marR-type" evidence="2">
    <location>
        <begin position="1"/>
        <end position="141"/>
    </location>
</feature>
<dbReference type="GO" id="GO:0003677">
    <property type="term" value="F:DNA binding"/>
    <property type="evidence" value="ECO:0007669"/>
    <property type="project" value="UniProtKB-KW"/>
</dbReference>
<organism evidence="4 5">
    <name type="scientific">Amycolatopsis xylanica</name>
    <dbReference type="NCBI Taxonomy" id="589385"/>
    <lineage>
        <taxon>Bacteria</taxon>
        <taxon>Bacillati</taxon>
        <taxon>Actinomycetota</taxon>
        <taxon>Actinomycetes</taxon>
        <taxon>Pseudonocardiales</taxon>
        <taxon>Pseudonocardiaceae</taxon>
        <taxon>Amycolatopsis</taxon>
    </lineage>
</organism>
<dbReference type="Gene3D" id="1.10.10.10">
    <property type="entry name" value="Winged helix-like DNA-binding domain superfamily/Winged helix DNA-binding domain"/>
    <property type="match status" value="1"/>
</dbReference>
<dbReference type="SUPFAM" id="SSF46785">
    <property type="entry name" value="Winged helix' DNA-binding domain"/>
    <property type="match status" value="1"/>
</dbReference>
<dbReference type="Proteomes" id="UP000199515">
    <property type="component" value="Unassembled WGS sequence"/>
</dbReference>
<accession>A0A1H3AF45</accession>
<evidence type="ECO:0000259" key="3">
    <source>
        <dbReference type="PROSITE" id="PS51186"/>
    </source>
</evidence>
<dbReference type="EMBL" id="FNON01000002">
    <property type="protein sequence ID" value="SDX28332.1"/>
    <property type="molecule type" value="Genomic_DNA"/>
</dbReference>
<evidence type="ECO:0000256" key="1">
    <source>
        <dbReference type="ARBA" id="ARBA00022679"/>
    </source>
</evidence>
<dbReference type="InterPro" id="IPR000182">
    <property type="entry name" value="GNAT_dom"/>
</dbReference>
<evidence type="ECO:0000259" key="2">
    <source>
        <dbReference type="PROSITE" id="PS50995"/>
    </source>
</evidence>
<dbReference type="AlphaFoldDB" id="A0A1H3AF45"/>
<dbReference type="GO" id="GO:0008080">
    <property type="term" value="F:N-acetyltransferase activity"/>
    <property type="evidence" value="ECO:0007669"/>
    <property type="project" value="InterPro"/>
</dbReference>
<feature type="domain" description="N-acetyltransferase" evidence="3">
    <location>
        <begin position="152"/>
        <end position="306"/>
    </location>
</feature>
<dbReference type="PROSITE" id="PS50995">
    <property type="entry name" value="HTH_MARR_2"/>
    <property type="match status" value="1"/>
</dbReference>
<dbReference type="CDD" id="cd04301">
    <property type="entry name" value="NAT_SF"/>
    <property type="match status" value="1"/>
</dbReference>
<dbReference type="PANTHER" id="PTHR13947">
    <property type="entry name" value="GNAT FAMILY N-ACETYLTRANSFERASE"/>
    <property type="match status" value="1"/>
</dbReference>
<dbReference type="InterPro" id="IPR016181">
    <property type="entry name" value="Acyl_CoA_acyltransferase"/>
</dbReference>
<dbReference type="Pfam" id="PF12802">
    <property type="entry name" value="MarR_2"/>
    <property type="match status" value="1"/>
</dbReference>
<dbReference type="InterPro" id="IPR050769">
    <property type="entry name" value="NAT_camello-type"/>
</dbReference>